<dbReference type="InterPro" id="IPR032675">
    <property type="entry name" value="LRR_dom_sf"/>
</dbReference>
<proteinExistence type="predicted"/>
<comment type="caution">
    <text evidence="1">The sequence shown here is derived from an EMBL/GenBank/DDBJ whole genome shotgun (WGS) entry which is preliminary data.</text>
</comment>
<evidence type="ECO:0000313" key="2">
    <source>
        <dbReference type="Proteomes" id="UP000827721"/>
    </source>
</evidence>
<evidence type="ECO:0000313" key="1">
    <source>
        <dbReference type="EMBL" id="KAH7571095.1"/>
    </source>
</evidence>
<reference evidence="1 2" key="1">
    <citation type="submission" date="2021-02" db="EMBL/GenBank/DDBJ databases">
        <title>Plant Genome Project.</title>
        <authorList>
            <person name="Zhang R.-G."/>
        </authorList>
    </citation>
    <scope>NUCLEOTIDE SEQUENCE [LARGE SCALE GENOMIC DNA]</scope>
    <source>
        <tissue evidence="1">Leaves</tissue>
    </source>
</reference>
<dbReference type="EMBL" id="JAFEMO010000005">
    <property type="protein sequence ID" value="KAH7571095.1"/>
    <property type="molecule type" value="Genomic_DNA"/>
</dbReference>
<accession>A0ABQ8I3B6</accession>
<dbReference type="Gene3D" id="3.80.10.10">
    <property type="entry name" value="Ribonuclease Inhibitor"/>
    <property type="match status" value="2"/>
</dbReference>
<dbReference type="PANTHER" id="PTHR47186:SF41">
    <property type="entry name" value="OS12G0131701 PROTEIN"/>
    <property type="match status" value="1"/>
</dbReference>
<organism evidence="1 2">
    <name type="scientific">Xanthoceras sorbifolium</name>
    <dbReference type="NCBI Taxonomy" id="99658"/>
    <lineage>
        <taxon>Eukaryota</taxon>
        <taxon>Viridiplantae</taxon>
        <taxon>Streptophyta</taxon>
        <taxon>Embryophyta</taxon>
        <taxon>Tracheophyta</taxon>
        <taxon>Spermatophyta</taxon>
        <taxon>Magnoliopsida</taxon>
        <taxon>eudicotyledons</taxon>
        <taxon>Gunneridae</taxon>
        <taxon>Pentapetalae</taxon>
        <taxon>rosids</taxon>
        <taxon>malvids</taxon>
        <taxon>Sapindales</taxon>
        <taxon>Sapindaceae</taxon>
        <taxon>Xanthoceroideae</taxon>
        <taxon>Xanthoceras</taxon>
    </lineage>
</organism>
<sequence>MVILRLENCEKCTSLPSLGLLASLKDLIIEGMTRLKCIGSEIYGEDCSKPFRSLENLSFADLDEWEYWDPLTKTEKVERFPSLHKLSIVRCPKLTGNLPDHLPSLEELVIHECAQLLASFSNLPRLRKLELEGCRGMICTSPTSFELVSSLTLSNIREFSDWFKLAFQKLQCLQIVNCEELVYLWQEIHIKKQPTALLKELSNVRELCIENFPNLKSLPRVLEYSECLQSLRIGGCHSLQFIVKSQLPPFLKRLEVKNCDRLQYLVGDKEADYASH</sequence>
<protein>
    <submittedName>
        <fullName evidence="1">Uncharacterized protein</fullName>
    </submittedName>
</protein>
<gene>
    <name evidence="1" type="ORF">JRO89_XS05G0253100</name>
</gene>
<dbReference type="Proteomes" id="UP000827721">
    <property type="component" value="Unassembled WGS sequence"/>
</dbReference>
<dbReference type="PANTHER" id="PTHR47186">
    <property type="entry name" value="LEUCINE-RICH REPEAT-CONTAINING PROTEIN 57"/>
    <property type="match status" value="1"/>
</dbReference>
<name>A0ABQ8I3B6_9ROSI</name>
<dbReference type="SUPFAM" id="SSF52058">
    <property type="entry name" value="L domain-like"/>
    <property type="match status" value="1"/>
</dbReference>
<keyword evidence="2" id="KW-1185">Reference proteome</keyword>